<accession>A0A6G0RYE3</accession>
<sequence length="65" mass="6829">MKQSPPTLSGGPALVSLRVGWCATGRTCWAEECAQVLIPLFTAVARPPNLPPGSSLSDILSEPPR</sequence>
<name>A0A6G0RYE3_9STRA</name>
<dbReference type="EMBL" id="QXFY01000406">
    <property type="protein sequence ID" value="KAE9345295.1"/>
    <property type="molecule type" value="Genomic_DNA"/>
</dbReference>
<dbReference type="Proteomes" id="UP000486351">
    <property type="component" value="Unassembled WGS sequence"/>
</dbReference>
<dbReference type="AlphaFoldDB" id="A0A6G0RYE3"/>
<organism evidence="1 2">
    <name type="scientific">Phytophthora fragariae</name>
    <dbReference type="NCBI Taxonomy" id="53985"/>
    <lineage>
        <taxon>Eukaryota</taxon>
        <taxon>Sar</taxon>
        <taxon>Stramenopiles</taxon>
        <taxon>Oomycota</taxon>
        <taxon>Peronosporomycetes</taxon>
        <taxon>Peronosporales</taxon>
        <taxon>Peronosporaceae</taxon>
        <taxon>Phytophthora</taxon>
    </lineage>
</organism>
<evidence type="ECO:0000313" key="2">
    <source>
        <dbReference type="Proteomes" id="UP000486351"/>
    </source>
</evidence>
<comment type="caution">
    <text evidence="1">The sequence shown here is derived from an EMBL/GenBank/DDBJ whole genome shotgun (WGS) entry which is preliminary data.</text>
</comment>
<evidence type="ECO:0000313" key="1">
    <source>
        <dbReference type="EMBL" id="KAE9345295.1"/>
    </source>
</evidence>
<gene>
    <name evidence="1" type="ORF">PF008_g8816</name>
</gene>
<protein>
    <submittedName>
        <fullName evidence="1">Uncharacterized protein</fullName>
    </submittedName>
</protein>
<reference evidence="1 2" key="1">
    <citation type="submission" date="2018-09" db="EMBL/GenBank/DDBJ databases">
        <title>Genomic investigation of the strawberry pathogen Phytophthora fragariae indicates pathogenicity is determined by transcriptional variation in three key races.</title>
        <authorList>
            <person name="Adams T.M."/>
            <person name="Armitage A.D."/>
            <person name="Sobczyk M.K."/>
            <person name="Bates H.J."/>
            <person name="Dunwell J.M."/>
            <person name="Nellist C.F."/>
            <person name="Harrison R.J."/>
        </authorList>
    </citation>
    <scope>NUCLEOTIDE SEQUENCE [LARGE SCALE GENOMIC DNA]</scope>
    <source>
        <strain evidence="1 2">NOV-77</strain>
    </source>
</reference>
<proteinExistence type="predicted"/>